<dbReference type="EMBL" id="LUUB01000011">
    <property type="protein sequence ID" value="OAF16651.1"/>
    <property type="molecule type" value="Genomic_DNA"/>
</dbReference>
<comment type="caution">
    <text evidence="2">The sequence shown here is derived from an EMBL/GenBank/DDBJ whole genome shotgun (WGS) entry which is preliminary data.</text>
</comment>
<name>A0A176Z7G0_9BRAD</name>
<reference evidence="2 3" key="1">
    <citation type="submission" date="2016-03" db="EMBL/GenBank/DDBJ databases">
        <title>Draft Genome Sequence of the Strain BR 10245 (Bradyrhizobium sp.) isolated from nodules of Centrolobium paraense.</title>
        <authorList>
            <person name="Simoes-Araujo J.L.Sr."/>
            <person name="Barauna A.C."/>
            <person name="Silva K."/>
            <person name="Zilli J.E."/>
        </authorList>
    </citation>
    <scope>NUCLEOTIDE SEQUENCE [LARGE SCALE GENOMIC DNA]</scope>
    <source>
        <strain evidence="2 3">BR 10245</strain>
    </source>
</reference>
<proteinExistence type="predicted"/>
<sequence>MFPAPDRDIIFRSGEIIAESRQLLRSSAAVLQQLGYSPRCTSEEDEEALSLADDEPAVIPQHPRLVG</sequence>
<evidence type="ECO:0000313" key="2">
    <source>
        <dbReference type="EMBL" id="OAF16651.1"/>
    </source>
</evidence>
<organism evidence="2 3">
    <name type="scientific">Bradyrhizobium centrolobii</name>
    <dbReference type="NCBI Taxonomy" id="1505087"/>
    <lineage>
        <taxon>Bacteria</taxon>
        <taxon>Pseudomonadati</taxon>
        <taxon>Pseudomonadota</taxon>
        <taxon>Alphaproteobacteria</taxon>
        <taxon>Hyphomicrobiales</taxon>
        <taxon>Nitrobacteraceae</taxon>
        <taxon>Bradyrhizobium</taxon>
    </lineage>
</organism>
<keyword evidence="3" id="KW-1185">Reference proteome</keyword>
<dbReference type="AlphaFoldDB" id="A0A176Z7G0"/>
<feature type="region of interest" description="Disordered" evidence="1">
    <location>
        <begin position="45"/>
        <end position="67"/>
    </location>
</feature>
<protein>
    <submittedName>
        <fullName evidence="2">Uncharacterized protein</fullName>
    </submittedName>
</protein>
<dbReference type="Proteomes" id="UP000076959">
    <property type="component" value="Unassembled WGS sequence"/>
</dbReference>
<gene>
    <name evidence="2" type="ORF">AYJ54_37875</name>
</gene>
<evidence type="ECO:0000256" key="1">
    <source>
        <dbReference type="SAM" id="MobiDB-lite"/>
    </source>
</evidence>
<accession>A0A176Z7G0</accession>
<evidence type="ECO:0000313" key="3">
    <source>
        <dbReference type="Proteomes" id="UP000076959"/>
    </source>
</evidence>
<feature type="compositionally biased region" description="Acidic residues" evidence="1">
    <location>
        <begin position="45"/>
        <end position="56"/>
    </location>
</feature>